<dbReference type="EMBL" id="JBHMEA010000048">
    <property type="protein sequence ID" value="MFB9233155.1"/>
    <property type="molecule type" value="Genomic_DNA"/>
</dbReference>
<organism evidence="2 3">
    <name type="scientific">Pseudohalocynthiibacter aestuariivivens</name>
    <dbReference type="NCBI Taxonomy" id="1591409"/>
    <lineage>
        <taxon>Bacteria</taxon>
        <taxon>Pseudomonadati</taxon>
        <taxon>Pseudomonadota</taxon>
        <taxon>Alphaproteobacteria</taxon>
        <taxon>Rhodobacterales</taxon>
        <taxon>Paracoccaceae</taxon>
        <taxon>Pseudohalocynthiibacter</taxon>
    </lineage>
</organism>
<keyword evidence="2" id="KW-0489">Methyltransferase</keyword>
<accession>A0ABV5JI65</accession>
<dbReference type="SUPFAM" id="SSF53335">
    <property type="entry name" value="S-adenosyl-L-methionine-dependent methyltransferases"/>
    <property type="match status" value="1"/>
</dbReference>
<dbReference type="Gene3D" id="3.40.50.150">
    <property type="entry name" value="Vaccinia Virus protein VP39"/>
    <property type="match status" value="1"/>
</dbReference>
<gene>
    <name evidence="2" type="ORF">ACFFUT_15295</name>
</gene>
<dbReference type="Proteomes" id="UP001589683">
    <property type="component" value="Unassembled WGS sequence"/>
</dbReference>
<evidence type="ECO:0000313" key="2">
    <source>
        <dbReference type="EMBL" id="MFB9233155.1"/>
    </source>
</evidence>
<dbReference type="GO" id="GO:0008168">
    <property type="term" value="F:methyltransferase activity"/>
    <property type="evidence" value="ECO:0007669"/>
    <property type="project" value="UniProtKB-KW"/>
</dbReference>
<reference evidence="2 3" key="1">
    <citation type="submission" date="2024-09" db="EMBL/GenBank/DDBJ databases">
        <authorList>
            <person name="Sun Q."/>
            <person name="Mori K."/>
        </authorList>
    </citation>
    <scope>NUCLEOTIDE SEQUENCE [LARGE SCALE GENOMIC DNA]</scope>
    <source>
        <strain evidence="2 3">CECT 8726</strain>
    </source>
</reference>
<dbReference type="PANTHER" id="PTHR43591:SF24">
    <property type="entry name" value="2-METHOXY-6-POLYPRENYL-1,4-BENZOQUINOL METHYLASE, MITOCHONDRIAL"/>
    <property type="match status" value="1"/>
</dbReference>
<dbReference type="EC" id="2.1.1.-" evidence="2"/>
<dbReference type="InterPro" id="IPR041698">
    <property type="entry name" value="Methyltransf_25"/>
</dbReference>
<dbReference type="CDD" id="cd02440">
    <property type="entry name" value="AdoMet_MTases"/>
    <property type="match status" value="1"/>
</dbReference>
<evidence type="ECO:0000259" key="1">
    <source>
        <dbReference type="Pfam" id="PF13649"/>
    </source>
</evidence>
<comment type="caution">
    <text evidence="2">The sequence shown here is derived from an EMBL/GenBank/DDBJ whole genome shotgun (WGS) entry which is preliminary data.</text>
</comment>
<dbReference type="GO" id="GO:0032259">
    <property type="term" value="P:methylation"/>
    <property type="evidence" value="ECO:0007669"/>
    <property type="project" value="UniProtKB-KW"/>
</dbReference>
<proteinExistence type="predicted"/>
<keyword evidence="2" id="KW-0808">Transferase</keyword>
<dbReference type="InterPro" id="IPR029063">
    <property type="entry name" value="SAM-dependent_MTases_sf"/>
</dbReference>
<dbReference type="RefSeq" id="WP_213889328.1">
    <property type="nucleotide sequence ID" value="NZ_JAGFNU010000006.1"/>
</dbReference>
<dbReference type="PANTHER" id="PTHR43591">
    <property type="entry name" value="METHYLTRANSFERASE"/>
    <property type="match status" value="1"/>
</dbReference>
<protein>
    <submittedName>
        <fullName evidence="2">Class I SAM-dependent methyltransferase</fullName>
        <ecNumber evidence="2">2.1.1.-</ecNumber>
    </submittedName>
</protein>
<dbReference type="Pfam" id="PF13649">
    <property type="entry name" value="Methyltransf_25"/>
    <property type="match status" value="1"/>
</dbReference>
<keyword evidence="3" id="KW-1185">Reference proteome</keyword>
<feature type="domain" description="Methyltransferase" evidence="1">
    <location>
        <begin position="44"/>
        <end position="135"/>
    </location>
</feature>
<name>A0ABV5JI65_9RHOB</name>
<sequence>MSDPVPTELLEAGRGYERLFVPALFAPWTKHLLEAVGVHEGDHVLDIACGTGVLARDALSRVGVAGSVVGVDAAPGMIAAAKELEANIDWVLGHAEALALEDASFDCTMSQFGMMFFEDREAAVHEMFRILKPGGKLAISVWNTIEENPTYEEIISVLREHVGVAAADAVHLPFTLGNHGDVMTLLERAGFSDIIVETKVESARFPSSQSMVEAELRGWLPLFDIHLGEARIKEVLEHSDRTLSKYVVQSGEAVFPTSGHVISARK</sequence>
<evidence type="ECO:0000313" key="3">
    <source>
        <dbReference type="Proteomes" id="UP001589683"/>
    </source>
</evidence>